<name>A0A840N1Q3_9BRAD</name>
<evidence type="ECO:0000256" key="3">
    <source>
        <dbReference type="ARBA" id="ARBA00022840"/>
    </source>
</evidence>
<accession>A0A840N1Q3</accession>
<evidence type="ECO:0000256" key="1">
    <source>
        <dbReference type="ARBA" id="ARBA00008791"/>
    </source>
</evidence>
<evidence type="ECO:0000313" key="5">
    <source>
        <dbReference type="EMBL" id="MBB5052862.1"/>
    </source>
</evidence>
<dbReference type="Proteomes" id="UP000521227">
    <property type="component" value="Unassembled WGS sequence"/>
</dbReference>
<dbReference type="InterPro" id="IPR006015">
    <property type="entry name" value="Universal_stress_UspA"/>
</dbReference>
<proteinExistence type="inferred from homology"/>
<sequence length="306" mass="33071">MEEYDDYDFGSASKMKMILAALDLEIRSDAVLARAVQLAVTHAAQLVLLHVIERETLSYVAGVSGRSETDLQDELKQQMLTRLEALLSETGRTRRSVCRVEFGSPHEVITRVAREISAGLIVIGPGKTQSLKEKILGSTADRVIRTAPTPVLVVRRQPVKPYIQVAVAVDFSPQSAAAAREAHKLAPDGKITLIHVDDIPLTVEQVMLRAGTSQAAMEEYRSARITKASHDLAGFALEVAGPSKTQKRNLQGVPGVVLGRLSRSSRVDLLALGPHGRNVILPTLLGSVTQRVLKEAACDVLVAGPR</sequence>
<dbReference type="Pfam" id="PF00582">
    <property type="entry name" value="Usp"/>
    <property type="match status" value="2"/>
</dbReference>
<comment type="similarity">
    <text evidence="1">Belongs to the universal stress protein A family.</text>
</comment>
<dbReference type="InterPro" id="IPR006016">
    <property type="entry name" value="UspA"/>
</dbReference>
<dbReference type="Gene3D" id="3.40.50.620">
    <property type="entry name" value="HUPs"/>
    <property type="match status" value="2"/>
</dbReference>
<dbReference type="PANTHER" id="PTHR46268:SF27">
    <property type="entry name" value="UNIVERSAL STRESS PROTEIN RV2623"/>
    <property type="match status" value="1"/>
</dbReference>
<dbReference type="GO" id="GO:0005524">
    <property type="term" value="F:ATP binding"/>
    <property type="evidence" value="ECO:0007669"/>
    <property type="project" value="UniProtKB-KW"/>
</dbReference>
<protein>
    <submittedName>
        <fullName evidence="5">Nucleotide-binding universal stress UspA family protein</fullName>
    </submittedName>
</protein>
<dbReference type="AlphaFoldDB" id="A0A840N1Q3"/>
<dbReference type="EMBL" id="JACHIJ010000004">
    <property type="protein sequence ID" value="MBB5052862.1"/>
    <property type="molecule type" value="Genomic_DNA"/>
</dbReference>
<evidence type="ECO:0000313" key="6">
    <source>
        <dbReference type="Proteomes" id="UP000521227"/>
    </source>
</evidence>
<dbReference type="RefSeq" id="WP_184086068.1">
    <property type="nucleotide sequence ID" value="NZ_JACHIJ010000004.1"/>
</dbReference>
<comment type="caution">
    <text evidence="5">The sequence shown here is derived from an EMBL/GenBank/DDBJ whole genome shotgun (WGS) entry which is preliminary data.</text>
</comment>
<dbReference type="PANTHER" id="PTHR46268">
    <property type="entry name" value="STRESS RESPONSE PROTEIN NHAX"/>
    <property type="match status" value="1"/>
</dbReference>
<dbReference type="PRINTS" id="PR01438">
    <property type="entry name" value="UNVRSLSTRESS"/>
</dbReference>
<gene>
    <name evidence="5" type="ORF">HNQ36_002853</name>
</gene>
<evidence type="ECO:0000256" key="2">
    <source>
        <dbReference type="ARBA" id="ARBA00022741"/>
    </source>
</evidence>
<organism evidence="5 6">
    <name type="scientific">Afipia massiliensis</name>
    <dbReference type="NCBI Taxonomy" id="211460"/>
    <lineage>
        <taxon>Bacteria</taxon>
        <taxon>Pseudomonadati</taxon>
        <taxon>Pseudomonadota</taxon>
        <taxon>Alphaproteobacteria</taxon>
        <taxon>Hyphomicrobiales</taxon>
        <taxon>Nitrobacteraceae</taxon>
        <taxon>Afipia</taxon>
    </lineage>
</organism>
<feature type="domain" description="UspA" evidence="4">
    <location>
        <begin position="164"/>
        <end position="302"/>
    </location>
</feature>
<dbReference type="SUPFAM" id="SSF52402">
    <property type="entry name" value="Adenine nucleotide alpha hydrolases-like"/>
    <property type="match status" value="2"/>
</dbReference>
<dbReference type="CDD" id="cd00293">
    <property type="entry name" value="USP-like"/>
    <property type="match status" value="2"/>
</dbReference>
<dbReference type="InterPro" id="IPR014729">
    <property type="entry name" value="Rossmann-like_a/b/a_fold"/>
</dbReference>
<keyword evidence="2" id="KW-0547">Nucleotide-binding</keyword>
<evidence type="ECO:0000259" key="4">
    <source>
        <dbReference type="Pfam" id="PF00582"/>
    </source>
</evidence>
<feature type="domain" description="UspA" evidence="4">
    <location>
        <begin position="16"/>
        <end position="155"/>
    </location>
</feature>
<keyword evidence="3" id="KW-0067">ATP-binding</keyword>
<reference evidence="5 6" key="1">
    <citation type="submission" date="2020-08" db="EMBL/GenBank/DDBJ databases">
        <title>Genomic Encyclopedia of Type Strains, Phase IV (KMG-IV): sequencing the most valuable type-strain genomes for metagenomic binning, comparative biology and taxonomic classification.</title>
        <authorList>
            <person name="Goeker M."/>
        </authorList>
    </citation>
    <scope>NUCLEOTIDE SEQUENCE [LARGE SCALE GENOMIC DNA]</scope>
    <source>
        <strain evidence="5 6">DSM 17498</strain>
    </source>
</reference>